<organism evidence="1 2">
    <name type="scientific">Bacteroides pyogenes F0041</name>
    <dbReference type="NCBI Taxonomy" id="1321819"/>
    <lineage>
        <taxon>Bacteria</taxon>
        <taxon>Pseudomonadati</taxon>
        <taxon>Bacteroidota</taxon>
        <taxon>Bacteroidia</taxon>
        <taxon>Bacteroidales</taxon>
        <taxon>Bacteroidaceae</taxon>
        <taxon>Bacteroides</taxon>
    </lineage>
</organism>
<gene>
    <name evidence="1" type="ORF">HMPREF1981_00574</name>
</gene>
<accession>U2CWD7</accession>
<dbReference type="Proteomes" id="UP000016496">
    <property type="component" value="Unassembled WGS sequence"/>
</dbReference>
<evidence type="ECO:0000313" key="2">
    <source>
        <dbReference type="Proteomes" id="UP000016496"/>
    </source>
</evidence>
<evidence type="ECO:0000313" key="1">
    <source>
        <dbReference type="EMBL" id="ERI88373.1"/>
    </source>
</evidence>
<dbReference type="AlphaFoldDB" id="U2CWD7"/>
<reference evidence="1 2" key="1">
    <citation type="submission" date="2013-08" db="EMBL/GenBank/DDBJ databases">
        <authorList>
            <person name="Weinstock G."/>
            <person name="Sodergren E."/>
            <person name="Wylie T."/>
            <person name="Fulton L."/>
            <person name="Fulton R."/>
            <person name="Fronick C."/>
            <person name="O'Laughlin M."/>
            <person name="Godfrey J."/>
            <person name="Miner T."/>
            <person name="Herter B."/>
            <person name="Appelbaum E."/>
            <person name="Cordes M."/>
            <person name="Lek S."/>
            <person name="Wollam A."/>
            <person name="Pepin K.H."/>
            <person name="Palsikar V.B."/>
            <person name="Mitreva M."/>
            <person name="Wilson R.K."/>
        </authorList>
    </citation>
    <scope>NUCLEOTIDE SEQUENCE [LARGE SCALE GENOMIC DNA]</scope>
    <source>
        <strain evidence="1 2">F0041</strain>
    </source>
</reference>
<proteinExistence type="predicted"/>
<comment type="caution">
    <text evidence="1">The sequence shown here is derived from an EMBL/GenBank/DDBJ whole genome shotgun (WGS) entry which is preliminary data.</text>
</comment>
<dbReference type="EMBL" id="AWSV01000039">
    <property type="protein sequence ID" value="ERI88373.1"/>
    <property type="molecule type" value="Genomic_DNA"/>
</dbReference>
<name>U2CWD7_9BACE</name>
<protein>
    <submittedName>
        <fullName evidence="1">Uncharacterized protein</fullName>
    </submittedName>
</protein>
<sequence>MLATALLSSHQNIDYVRQFESFKKQQFPFKKLFVFRLCFIRLPNGRRIKHRRKTNETRTADELLLL</sequence>
<dbReference type="HOGENOM" id="CLU_2822211_0_0_10"/>